<evidence type="ECO:0000256" key="3">
    <source>
        <dbReference type="ARBA" id="ARBA00022840"/>
    </source>
</evidence>
<dbReference type="InterPro" id="IPR029000">
    <property type="entry name" value="Cyclophilin-like_dom_sf"/>
</dbReference>
<evidence type="ECO:0000259" key="4">
    <source>
        <dbReference type="SMART" id="SM00797"/>
    </source>
</evidence>
<dbReference type="NCBIfam" id="TIGR00724">
    <property type="entry name" value="urea_amlyse_rel"/>
    <property type="match status" value="1"/>
</dbReference>
<feature type="domain" description="Carboxyltransferase" evidence="4">
    <location>
        <begin position="24"/>
        <end position="319"/>
    </location>
</feature>
<dbReference type="Pfam" id="PF02626">
    <property type="entry name" value="CT_A_B"/>
    <property type="match status" value="1"/>
</dbReference>
<gene>
    <name evidence="5" type="ORF">SAMN02745671_01415</name>
</gene>
<proteinExistence type="predicted"/>
<keyword evidence="1" id="KW-0547">Nucleotide-binding</keyword>
<dbReference type="RefSeq" id="WP_080325780.1">
    <property type="nucleotide sequence ID" value="NZ_FQYW01000010.1"/>
</dbReference>
<dbReference type="GO" id="GO:0005524">
    <property type="term" value="F:ATP binding"/>
    <property type="evidence" value="ECO:0007669"/>
    <property type="project" value="UniProtKB-KW"/>
</dbReference>
<dbReference type="PANTHER" id="PTHR43309:SF5">
    <property type="entry name" value="5-OXOPROLINASE SUBUNIT C"/>
    <property type="match status" value="1"/>
</dbReference>
<evidence type="ECO:0000313" key="5">
    <source>
        <dbReference type="EMBL" id="SHI70389.1"/>
    </source>
</evidence>
<sequence length="363" mass="39360">MSIKVINSGLMTTIQDKGRMGYQASGMQVSGDMDSYSASIANALVGNEDDAPLLECTYLGPELEASEDVLVAVTGGEPKVLVDNKPVHAYESLILHKGQHLKVASMDEGTRAYIAIDGGIDVPLVLGSHSTNLKLGIGGAEGSKLYNGEVLNTGRPTDLAKAIISGKSHIRHTDHGYMAHHHLWQESNHGDSHEIRIVLGPQDDYFTPEAVKSLDGAVYTISNESDRMGYRLEGDIIQRATQRDMITDGIVFGSIQVPPNGQPIIMMADHQTTGGYPKIATVTSADLPLLAQCSPGSKITFKVISVEEAQDIYVQFRLAMKEQIALMDKDTEDAGWPDSRPGVRNYNLKIDGQLFQVSVEEVK</sequence>
<keyword evidence="3" id="KW-0067">ATP-binding</keyword>
<evidence type="ECO:0000256" key="2">
    <source>
        <dbReference type="ARBA" id="ARBA00022801"/>
    </source>
</evidence>
<dbReference type="Proteomes" id="UP000191240">
    <property type="component" value="Unassembled WGS sequence"/>
</dbReference>
<dbReference type="InterPro" id="IPR003778">
    <property type="entry name" value="CT_A_B"/>
</dbReference>
<evidence type="ECO:0000313" key="6">
    <source>
        <dbReference type="Proteomes" id="UP000191240"/>
    </source>
</evidence>
<dbReference type="InterPro" id="IPR052708">
    <property type="entry name" value="PxpC"/>
</dbReference>
<dbReference type="AlphaFoldDB" id="A0A1M6DB55"/>
<reference evidence="5 6" key="1">
    <citation type="submission" date="2016-11" db="EMBL/GenBank/DDBJ databases">
        <authorList>
            <person name="Jaros S."/>
            <person name="Januszkiewicz K."/>
            <person name="Wedrychowicz H."/>
        </authorList>
    </citation>
    <scope>NUCLEOTIDE SEQUENCE [LARGE SCALE GENOMIC DNA]</scope>
    <source>
        <strain evidence="5 6">DSM 3074</strain>
    </source>
</reference>
<accession>A0A1M6DB55</accession>
<dbReference type="PANTHER" id="PTHR43309">
    <property type="entry name" value="5-OXOPROLINASE SUBUNIT C"/>
    <property type="match status" value="1"/>
</dbReference>
<dbReference type="SMART" id="SM00797">
    <property type="entry name" value="AHS2"/>
    <property type="match status" value="1"/>
</dbReference>
<dbReference type="Gene3D" id="2.40.100.10">
    <property type="entry name" value="Cyclophilin-like"/>
    <property type="match status" value="1"/>
</dbReference>
<dbReference type="SUPFAM" id="SSF50891">
    <property type="entry name" value="Cyclophilin-like"/>
    <property type="match status" value="1"/>
</dbReference>
<dbReference type="EMBL" id="FQYW01000010">
    <property type="protein sequence ID" value="SHI70389.1"/>
    <property type="molecule type" value="Genomic_DNA"/>
</dbReference>
<dbReference type="GO" id="GO:0016787">
    <property type="term" value="F:hydrolase activity"/>
    <property type="evidence" value="ECO:0007669"/>
    <property type="project" value="UniProtKB-KW"/>
</dbReference>
<evidence type="ECO:0000256" key="1">
    <source>
        <dbReference type="ARBA" id="ARBA00022741"/>
    </source>
</evidence>
<keyword evidence="2" id="KW-0378">Hydrolase</keyword>
<dbReference type="OrthoDB" id="9782422at2"/>
<organism evidence="5 6">
    <name type="scientific">Anaerovibrio lipolyticus DSM 3074</name>
    <dbReference type="NCBI Taxonomy" id="1120997"/>
    <lineage>
        <taxon>Bacteria</taxon>
        <taxon>Bacillati</taxon>
        <taxon>Bacillota</taxon>
        <taxon>Negativicutes</taxon>
        <taxon>Selenomonadales</taxon>
        <taxon>Selenomonadaceae</taxon>
        <taxon>Anaerovibrio</taxon>
    </lineage>
</organism>
<protein>
    <submittedName>
        <fullName evidence="5">Biotin-dependent carboxylase uncharacterized domain-containing protein</fullName>
    </submittedName>
</protein>
<name>A0A1M6DB55_9FIRM</name>